<keyword evidence="3" id="KW-1185">Reference proteome</keyword>
<dbReference type="EMBL" id="FN653018">
    <property type="protein sequence ID" value="CBY22018.1"/>
    <property type="molecule type" value="Genomic_DNA"/>
</dbReference>
<feature type="region of interest" description="Disordered" evidence="1">
    <location>
        <begin position="1"/>
        <end position="51"/>
    </location>
</feature>
<protein>
    <submittedName>
        <fullName evidence="2">Uncharacterized protein</fullName>
    </submittedName>
</protein>
<gene>
    <name evidence="2" type="ORF">GSOID_T00011558001</name>
</gene>
<dbReference type="InParanoid" id="E4WXC6"/>
<feature type="compositionally biased region" description="Low complexity" evidence="1">
    <location>
        <begin position="25"/>
        <end position="40"/>
    </location>
</feature>
<accession>E4WXC6</accession>
<proteinExistence type="predicted"/>
<evidence type="ECO:0000313" key="3">
    <source>
        <dbReference type="Proteomes" id="UP000001307"/>
    </source>
</evidence>
<reference evidence="2" key="1">
    <citation type="journal article" date="2010" name="Science">
        <title>Plasticity of animal genome architecture unmasked by rapid evolution of a pelagic tunicate.</title>
        <authorList>
            <person name="Denoeud F."/>
            <person name="Henriet S."/>
            <person name="Mungpakdee S."/>
            <person name="Aury J.M."/>
            <person name="Da Silva C."/>
            <person name="Brinkmann H."/>
            <person name="Mikhaleva J."/>
            <person name="Olsen L.C."/>
            <person name="Jubin C."/>
            <person name="Canestro C."/>
            <person name="Bouquet J.M."/>
            <person name="Danks G."/>
            <person name="Poulain J."/>
            <person name="Campsteijn C."/>
            <person name="Adamski M."/>
            <person name="Cross I."/>
            <person name="Yadetie F."/>
            <person name="Muffato M."/>
            <person name="Louis A."/>
            <person name="Butcher S."/>
            <person name="Tsagkogeorga G."/>
            <person name="Konrad A."/>
            <person name="Singh S."/>
            <person name="Jensen M.F."/>
            <person name="Cong E.H."/>
            <person name="Eikeseth-Otteraa H."/>
            <person name="Noel B."/>
            <person name="Anthouard V."/>
            <person name="Porcel B.M."/>
            <person name="Kachouri-Lafond R."/>
            <person name="Nishino A."/>
            <person name="Ugolini M."/>
            <person name="Chourrout P."/>
            <person name="Nishida H."/>
            <person name="Aasland R."/>
            <person name="Huzurbazar S."/>
            <person name="Westhof E."/>
            <person name="Delsuc F."/>
            <person name="Lehrach H."/>
            <person name="Reinhardt R."/>
            <person name="Weissenbach J."/>
            <person name="Roy S.W."/>
            <person name="Artiguenave F."/>
            <person name="Postlethwait J.H."/>
            <person name="Manak J.R."/>
            <person name="Thompson E.M."/>
            <person name="Jaillon O."/>
            <person name="Du Pasquier L."/>
            <person name="Boudinot P."/>
            <person name="Liberles D.A."/>
            <person name="Volff J.N."/>
            <person name="Philippe H."/>
            <person name="Lenhard B."/>
            <person name="Roest Crollius H."/>
            <person name="Wincker P."/>
            <person name="Chourrout D."/>
        </authorList>
    </citation>
    <scope>NUCLEOTIDE SEQUENCE [LARGE SCALE GENOMIC DNA]</scope>
</reference>
<organism evidence="2">
    <name type="scientific">Oikopleura dioica</name>
    <name type="common">Tunicate</name>
    <dbReference type="NCBI Taxonomy" id="34765"/>
    <lineage>
        <taxon>Eukaryota</taxon>
        <taxon>Metazoa</taxon>
        <taxon>Chordata</taxon>
        <taxon>Tunicata</taxon>
        <taxon>Appendicularia</taxon>
        <taxon>Copelata</taxon>
        <taxon>Oikopleuridae</taxon>
        <taxon>Oikopleura</taxon>
    </lineage>
</organism>
<evidence type="ECO:0000256" key="1">
    <source>
        <dbReference type="SAM" id="MobiDB-lite"/>
    </source>
</evidence>
<sequence>MFQPSFEGPNEPGPARPKAASFNRSASMGSQGSSGSLNSSHLEQIRTEPPPISEAISVVKEELLTDAKSEGFNPADFQPAADYQLPKSLHNHSFYKKYKMMSAIPDSVISSPDWKDPVLKDCLYLTHGPLFLDLALPSGLALLSLFWATRPLWQVNSYINSKVSVEHSFQPTSLILGLKMMF</sequence>
<evidence type="ECO:0000313" key="2">
    <source>
        <dbReference type="EMBL" id="CBY22018.1"/>
    </source>
</evidence>
<dbReference type="AlphaFoldDB" id="E4WXC6"/>
<dbReference type="Proteomes" id="UP000001307">
    <property type="component" value="Unassembled WGS sequence"/>
</dbReference>
<name>E4WXC6_OIKDI</name>